<dbReference type="EMBL" id="QXCT01000001">
    <property type="protein sequence ID" value="MDW9253191.1"/>
    <property type="molecule type" value="Genomic_DNA"/>
</dbReference>
<sequence>MDKTGLGNPPEKMAIAIDSLNRLHAINFSFHFRPRFISAPDSMPYRL</sequence>
<evidence type="ECO:0000313" key="1">
    <source>
        <dbReference type="EMBL" id="MDW9253191.1"/>
    </source>
</evidence>
<organism evidence="1 2">
    <name type="scientific">Burkholderia thailandensis</name>
    <dbReference type="NCBI Taxonomy" id="57975"/>
    <lineage>
        <taxon>Bacteria</taxon>
        <taxon>Pseudomonadati</taxon>
        <taxon>Pseudomonadota</taxon>
        <taxon>Betaproteobacteria</taxon>
        <taxon>Burkholderiales</taxon>
        <taxon>Burkholderiaceae</taxon>
        <taxon>Burkholderia</taxon>
        <taxon>pseudomallei group</taxon>
    </lineage>
</organism>
<accession>A0AAW9CTK1</accession>
<dbReference type="Proteomes" id="UP001272137">
    <property type="component" value="Unassembled WGS sequence"/>
</dbReference>
<gene>
    <name evidence="1" type="ORF">C7S16_6027</name>
</gene>
<protein>
    <submittedName>
        <fullName evidence="1">Uncharacterized protein</fullName>
    </submittedName>
</protein>
<evidence type="ECO:0000313" key="2">
    <source>
        <dbReference type="Proteomes" id="UP001272137"/>
    </source>
</evidence>
<comment type="caution">
    <text evidence="1">The sequence shown here is derived from an EMBL/GenBank/DDBJ whole genome shotgun (WGS) entry which is preliminary data.</text>
</comment>
<dbReference type="AlphaFoldDB" id="A0AAW9CTK1"/>
<reference evidence="1" key="1">
    <citation type="submission" date="2018-08" db="EMBL/GenBank/DDBJ databases">
        <title>Identification of Burkholderia cepacia strains that express a Burkholderia pseudomallei-like capsular polysaccharide.</title>
        <authorList>
            <person name="Burtnick M.N."/>
            <person name="Vongsouvath M."/>
            <person name="Newton P."/>
            <person name="Wuthiekanun V."/>
            <person name="Limmathurotsakul D."/>
            <person name="Brett P.J."/>
            <person name="Chantratita N."/>
            <person name="Dance D.A."/>
        </authorList>
    </citation>
    <scope>NUCLEOTIDE SEQUENCE</scope>
    <source>
        <strain evidence="1">SBXCC001</strain>
    </source>
</reference>
<proteinExistence type="predicted"/>
<name>A0AAW9CTK1_BURTH</name>